<gene>
    <name evidence="2" type="ORF">HPP92_006213</name>
</gene>
<protein>
    <submittedName>
        <fullName evidence="2">Uncharacterized protein</fullName>
    </submittedName>
</protein>
<reference evidence="2 3" key="1">
    <citation type="journal article" date="2020" name="Nat. Food">
        <title>A phased Vanilla planifolia genome enables genetic improvement of flavour and production.</title>
        <authorList>
            <person name="Hasing T."/>
            <person name="Tang H."/>
            <person name="Brym M."/>
            <person name="Khazi F."/>
            <person name="Huang T."/>
            <person name="Chambers A.H."/>
        </authorList>
    </citation>
    <scope>NUCLEOTIDE SEQUENCE [LARGE SCALE GENOMIC DNA]</scope>
    <source>
        <tissue evidence="2">Leaf</tissue>
    </source>
</reference>
<accession>A0A835RIA4</accession>
<dbReference type="EMBL" id="JADCNL010000002">
    <property type="protein sequence ID" value="KAG0492815.1"/>
    <property type="molecule type" value="Genomic_DNA"/>
</dbReference>
<dbReference type="Proteomes" id="UP000636800">
    <property type="component" value="Chromosome 2"/>
</dbReference>
<dbReference type="OrthoDB" id="20621at2759"/>
<organism evidence="2 3">
    <name type="scientific">Vanilla planifolia</name>
    <name type="common">Vanilla</name>
    <dbReference type="NCBI Taxonomy" id="51239"/>
    <lineage>
        <taxon>Eukaryota</taxon>
        <taxon>Viridiplantae</taxon>
        <taxon>Streptophyta</taxon>
        <taxon>Embryophyta</taxon>
        <taxon>Tracheophyta</taxon>
        <taxon>Spermatophyta</taxon>
        <taxon>Magnoliopsida</taxon>
        <taxon>Liliopsida</taxon>
        <taxon>Asparagales</taxon>
        <taxon>Orchidaceae</taxon>
        <taxon>Vanilloideae</taxon>
        <taxon>Vanilleae</taxon>
        <taxon>Vanilla</taxon>
    </lineage>
</organism>
<name>A0A835RIA4_VANPL</name>
<evidence type="ECO:0000313" key="3">
    <source>
        <dbReference type="Proteomes" id="UP000636800"/>
    </source>
</evidence>
<keyword evidence="3" id="KW-1185">Reference proteome</keyword>
<comment type="caution">
    <text evidence="2">The sequence shown here is derived from an EMBL/GenBank/DDBJ whole genome shotgun (WGS) entry which is preliminary data.</text>
</comment>
<dbReference type="AlphaFoldDB" id="A0A835RIA4"/>
<evidence type="ECO:0000256" key="1">
    <source>
        <dbReference type="SAM" id="MobiDB-lite"/>
    </source>
</evidence>
<proteinExistence type="predicted"/>
<feature type="compositionally biased region" description="Basic and acidic residues" evidence="1">
    <location>
        <begin position="42"/>
        <end position="54"/>
    </location>
</feature>
<feature type="region of interest" description="Disordered" evidence="1">
    <location>
        <begin position="32"/>
        <end position="54"/>
    </location>
</feature>
<sequence length="54" mass="6164">MSTRLKAGKERILELNKRKKLPTWRLRDEPYGFGDGSSVGEGSRRERARFGAQA</sequence>
<evidence type="ECO:0000313" key="2">
    <source>
        <dbReference type="EMBL" id="KAG0492815.1"/>
    </source>
</evidence>